<dbReference type="AlphaFoldDB" id="A0A6A5YB31"/>
<keyword evidence="7" id="KW-1185">Reference proteome</keyword>
<evidence type="ECO:0000256" key="3">
    <source>
        <dbReference type="ARBA" id="ARBA00022989"/>
    </source>
</evidence>
<keyword evidence="4 5" id="KW-0472">Membrane</keyword>
<comment type="subcellular location">
    <subcellularLocation>
        <location evidence="1">Membrane</location>
        <topology evidence="1">Multi-pass membrane protein</topology>
    </subcellularLocation>
</comment>
<evidence type="ECO:0000313" key="7">
    <source>
        <dbReference type="Proteomes" id="UP000799778"/>
    </source>
</evidence>
<dbReference type="PANTHER" id="PTHR31465">
    <property type="entry name" value="PROTEIN RTA1-RELATED"/>
    <property type="match status" value="1"/>
</dbReference>
<proteinExistence type="predicted"/>
<feature type="transmembrane region" description="Helical" evidence="5">
    <location>
        <begin position="124"/>
        <end position="143"/>
    </location>
</feature>
<feature type="transmembrane region" description="Helical" evidence="5">
    <location>
        <begin position="48"/>
        <end position="69"/>
    </location>
</feature>
<dbReference type="PANTHER" id="PTHR31465:SF28">
    <property type="entry name" value="DOMAIN PROTEIN, PUTATIVE-RELATED"/>
    <property type="match status" value="1"/>
</dbReference>
<dbReference type="Proteomes" id="UP000799778">
    <property type="component" value="Unassembled WGS sequence"/>
</dbReference>
<sequence length="318" mass="36785">MLFTRDGSNSEFNPYHYAPAKWASVLGAILFSSVAIAQLWLFFRGRSWLFWAMIIGVLMEALGFCTRAFSVYNLTESGRWAYIVSLLCLVLAPSFIAAACYVTFGRIVWLVAPRDERNFKTLWFPPRFVSIIFVLFDIGAFLIQLSGATELSSAVIQDDISAKEAADKTRRGVTILRVGLILQLICFGLFVIVGSRFIIISRRWTDRPLQYDVPSTRWQRLNWTTNAAATVIMIRAFYRIFEFSSDIGKPSYLERHEWTFWLLDGIPVFACLVAFTLFHPSKYLPSQFQTLRMSKRRFLKQEESQRRVQDLNQDIEMR</sequence>
<dbReference type="GeneID" id="54288994"/>
<dbReference type="Pfam" id="PF04479">
    <property type="entry name" value="RTA1"/>
    <property type="match status" value="1"/>
</dbReference>
<accession>A0A6A5YB31</accession>
<evidence type="ECO:0000256" key="4">
    <source>
        <dbReference type="ARBA" id="ARBA00023136"/>
    </source>
</evidence>
<reference evidence="6" key="1">
    <citation type="journal article" date="2020" name="Stud. Mycol.">
        <title>101 Dothideomycetes genomes: a test case for predicting lifestyles and emergence of pathogens.</title>
        <authorList>
            <person name="Haridas S."/>
            <person name="Albert R."/>
            <person name="Binder M."/>
            <person name="Bloem J."/>
            <person name="Labutti K."/>
            <person name="Salamov A."/>
            <person name="Andreopoulos B."/>
            <person name="Baker S."/>
            <person name="Barry K."/>
            <person name="Bills G."/>
            <person name="Bluhm B."/>
            <person name="Cannon C."/>
            <person name="Castanera R."/>
            <person name="Culley D."/>
            <person name="Daum C."/>
            <person name="Ezra D."/>
            <person name="Gonzalez J."/>
            <person name="Henrissat B."/>
            <person name="Kuo A."/>
            <person name="Liang C."/>
            <person name="Lipzen A."/>
            <person name="Lutzoni F."/>
            <person name="Magnuson J."/>
            <person name="Mondo S."/>
            <person name="Nolan M."/>
            <person name="Ohm R."/>
            <person name="Pangilinan J."/>
            <person name="Park H.-J."/>
            <person name="Ramirez L."/>
            <person name="Alfaro M."/>
            <person name="Sun H."/>
            <person name="Tritt A."/>
            <person name="Yoshinaga Y."/>
            <person name="Zwiers L.-H."/>
            <person name="Turgeon B."/>
            <person name="Goodwin S."/>
            <person name="Spatafora J."/>
            <person name="Crous P."/>
            <person name="Grigoriev I."/>
        </authorList>
    </citation>
    <scope>NUCLEOTIDE SEQUENCE</scope>
    <source>
        <strain evidence="6">CBS 175.79</strain>
    </source>
</reference>
<dbReference type="OrthoDB" id="3358017at2759"/>
<feature type="transmembrane region" description="Helical" evidence="5">
    <location>
        <begin position="221"/>
        <end position="238"/>
    </location>
</feature>
<feature type="transmembrane region" description="Helical" evidence="5">
    <location>
        <begin position="81"/>
        <end position="104"/>
    </location>
</feature>
<feature type="transmembrane region" description="Helical" evidence="5">
    <location>
        <begin position="258"/>
        <end position="278"/>
    </location>
</feature>
<dbReference type="EMBL" id="ML978066">
    <property type="protein sequence ID" value="KAF2022237.1"/>
    <property type="molecule type" value="Genomic_DNA"/>
</dbReference>
<evidence type="ECO:0000256" key="1">
    <source>
        <dbReference type="ARBA" id="ARBA00004141"/>
    </source>
</evidence>
<name>A0A6A5YB31_9PLEO</name>
<dbReference type="InterPro" id="IPR007568">
    <property type="entry name" value="RTA1"/>
</dbReference>
<keyword evidence="2 5" id="KW-0812">Transmembrane</keyword>
<gene>
    <name evidence="6" type="ORF">BU24DRAFT_458112</name>
</gene>
<dbReference type="RefSeq" id="XP_033390576.1">
    <property type="nucleotide sequence ID" value="XM_033531597.1"/>
</dbReference>
<organism evidence="6 7">
    <name type="scientific">Aaosphaeria arxii CBS 175.79</name>
    <dbReference type="NCBI Taxonomy" id="1450172"/>
    <lineage>
        <taxon>Eukaryota</taxon>
        <taxon>Fungi</taxon>
        <taxon>Dikarya</taxon>
        <taxon>Ascomycota</taxon>
        <taxon>Pezizomycotina</taxon>
        <taxon>Dothideomycetes</taxon>
        <taxon>Pleosporomycetidae</taxon>
        <taxon>Pleosporales</taxon>
        <taxon>Pleosporales incertae sedis</taxon>
        <taxon>Aaosphaeria</taxon>
    </lineage>
</organism>
<feature type="transmembrane region" description="Helical" evidence="5">
    <location>
        <begin position="20"/>
        <end position="41"/>
    </location>
</feature>
<feature type="transmembrane region" description="Helical" evidence="5">
    <location>
        <begin position="180"/>
        <end position="200"/>
    </location>
</feature>
<evidence type="ECO:0000313" key="6">
    <source>
        <dbReference type="EMBL" id="KAF2022237.1"/>
    </source>
</evidence>
<evidence type="ECO:0000256" key="2">
    <source>
        <dbReference type="ARBA" id="ARBA00022692"/>
    </source>
</evidence>
<evidence type="ECO:0000256" key="5">
    <source>
        <dbReference type="SAM" id="Phobius"/>
    </source>
</evidence>
<dbReference type="GO" id="GO:0016020">
    <property type="term" value="C:membrane"/>
    <property type="evidence" value="ECO:0007669"/>
    <property type="project" value="UniProtKB-SubCell"/>
</dbReference>
<keyword evidence="3 5" id="KW-1133">Transmembrane helix</keyword>
<protein>
    <submittedName>
        <fullName evidence="6">RTA1-domain-containing protein</fullName>
    </submittedName>
</protein>